<organism evidence="2 3">
    <name type="scientific">Trifolium medium</name>
    <dbReference type="NCBI Taxonomy" id="97028"/>
    <lineage>
        <taxon>Eukaryota</taxon>
        <taxon>Viridiplantae</taxon>
        <taxon>Streptophyta</taxon>
        <taxon>Embryophyta</taxon>
        <taxon>Tracheophyta</taxon>
        <taxon>Spermatophyta</taxon>
        <taxon>Magnoliopsida</taxon>
        <taxon>eudicotyledons</taxon>
        <taxon>Gunneridae</taxon>
        <taxon>Pentapetalae</taxon>
        <taxon>rosids</taxon>
        <taxon>fabids</taxon>
        <taxon>Fabales</taxon>
        <taxon>Fabaceae</taxon>
        <taxon>Papilionoideae</taxon>
        <taxon>50 kb inversion clade</taxon>
        <taxon>NPAAA clade</taxon>
        <taxon>Hologalegina</taxon>
        <taxon>IRL clade</taxon>
        <taxon>Trifolieae</taxon>
        <taxon>Trifolium</taxon>
    </lineage>
</organism>
<evidence type="ECO:0000313" key="3">
    <source>
        <dbReference type="Proteomes" id="UP000265520"/>
    </source>
</evidence>
<accession>A0A392W8P9</accession>
<feature type="compositionally biased region" description="Basic and acidic residues" evidence="1">
    <location>
        <begin position="48"/>
        <end position="59"/>
    </location>
</feature>
<comment type="caution">
    <text evidence="2">The sequence shown here is derived from an EMBL/GenBank/DDBJ whole genome shotgun (WGS) entry which is preliminary data.</text>
</comment>
<protein>
    <submittedName>
        <fullName evidence="2">Uncharacterized protein</fullName>
    </submittedName>
</protein>
<dbReference type="AlphaFoldDB" id="A0A392W8P9"/>
<reference evidence="2 3" key="1">
    <citation type="journal article" date="2018" name="Front. Plant Sci.">
        <title>Red Clover (Trifolium pratense) and Zigzag Clover (T. medium) - A Picture of Genomic Similarities and Differences.</title>
        <authorList>
            <person name="Dluhosova J."/>
            <person name="Istvanek J."/>
            <person name="Nedelnik J."/>
            <person name="Repkova J."/>
        </authorList>
    </citation>
    <scope>NUCLEOTIDE SEQUENCE [LARGE SCALE GENOMIC DNA]</scope>
    <source>
        <strain evidence="3">cv. 10/8</strain>
        <tissue evidence="2">Leaf</tissue>
    </source>
</reference>
<keyword evidence="3" id="KW-1185">Reference proteome</keyword>
<dbReference type="Proteomes" id="UP000265520">
    <property type="component" value="Unassembled WGS sequence"/>
</dbReference>
<dbReference type="EMBL" id="LXQA011430494">
    <property type="protein sequence ID" value="MCI97014.1"/>
    <property type="molecule type" value="Genomic_DNA"/>
</dbReference>
<evidence type="ECO:0000256" key="1">
    <source>
        <dbReference type="SAM" id="MobiDB-lite"/>
    </source>
</evidence>
<evidence type="ECO:0000313" key="2">
    <source>
        <dbReference type="EMBL" id="MCI97014.1"/>
    </source>
</evidence>
<proteinExistence type="predicted"/>
<feature type="region of interest" description="Disordered" evidence="1">
    <location>
        <begin position="37"/>
        <end position="59"/>
    </location>
</feature>
<feature type="non-terminal residue" evidence="2">
    <location>
        <position position="1"/>
    </location>
</feature>
<name>A0A392W8P9_9FABA</name>
<sequence length="59" mass="6359">GHVVKMEFMAVFFPPIPFFQSLGLAFDGSAAIGPRQKVLVSSPSTQPPKHEASGRRSAF</sequence>